<dbReference type="EMBL" id="CM039436">
    <property type="protein sequence ID" value="KAI4313575.1"/>
    <property type="molecule type" value="Genomic_DNA"/>
</dbReference>
<dbReference type="Proteomes" id="UP000828941">
    <property type="component" value="Chromosome 11"/>
</dbReference>
<proteinExistence type="predicted"/>
<comment type="caution">
    <text evidence="1">The sequence shown here is derived from an EMBL/GenBank/DDBJ whole genome shotgun (WGS) entry which is preliminary data.</text>
</comment>
<evidence type="ECO:0000313" key="1">
    <source>
        <dbReference type="EMBL" id="KAI4313575.1"/>
    </source>
</evidence>
<protein>
    <submittedName>
        <fullName evidence="1">Uncharacterized protein</fullName>
    </submittedName>
</protein>
<evidence type="ECO:0000313" key="2">
    <source>
        <dbReference type="Proteomes" id="UP000828941"/>
    </source>
</evidence>
<name>A0ACB9LQH9_BAUVA</name>
<gene>
    <name evidence="1" type="ORF">L6164_026540</name>
</gene>
<reference evidence="1 2" key="1">
    <citation type="journal article" date="2022" name="DNA Res.">
        <title>Chromosomal-level genome assembly of the orchid tree Bauhinia variegata (Leguminosae; Cercidoideae) supports the allotetraploid origin hypothesis of Bauhinia.</title>
        <authorList>
            <person name="Zhong Y."/>
            <person name="Chen Y."/>
            <person name="Zheng D."/>
            <person name="Pang J."/>
            <person name="Liu Y."/>
            <person name="Luo S."/>
            <person name="Meng S."/>
            <person name="Qian L."/>
            <person name="Wei D."/>
            <person name="Dai S."/>
            <person name="Zhou R."/>
        </authorList>
    </citation>
    <scope>NUCLEOTIDE SEQUENCE [LARGE SCALE GENOMIC DNA]</scope>
    <source>
        <strain evidence="1">BV-YZ2020</strain>
    </source>
</reference>
<accession>A0ACB9LQH9</accession>
<keyword evidence="2" id="KW-1185">Reference proteome</keyword>
<organism evidence="1 2">
    <name type="scientific">Bauhinia variegata</name>
    <name type="common">Purple orchid tree</name>
    <name type="synonym">Phanera variegata</name>
    <dbReference type="NCBI Taxonomy" id="167791"/>
    <lineage>
        <taxon>Eukaryota</taxon>
        <taxon>Viridiplantae</taxon>
        <taxon>Streptophyta</taxon>
        <taxon>Embryophyta</taxon>
        <taxon>Tracheophyta</taxon>
        <taxon>Spermatophyta</taxon>
        <taxon>Magnoliopsida</taxon>
        <taxon>eudicotyledons</taxon>
        <taxon>Gunneridae</taxon>
        <taxon>Pentapetalae</taxon>
        <taxon>rosids</taxon>
        <taxon>fabids</taxon>
        <taxon>Fabales</taxon>
        <taxon>Fabaceae</taxon>
        <taxon>Cercidoideae</taxon>
        <taxon>Cercideae</taxon>
        <taxon>Bauhiniinae</taxon>
        <taxon>Bauhinia</taxon>
    </lineage>
</organism>
<sequence length="466" mass="50786">MGNTESTSNNTGGGQNNRNQSNPSWTEIASDFADLCTKLSSSSSGTFPNSNSQFLGLPSSSSSASAAVSDSTAGWRFPEKAWIKCNVDGSFLPEKRSAGCGGVYRDARGNWLYGFSKKLVYNNLTTAEIDAIYTGLKVAWELGYKKIIIESDSTAAVDHVNKSVPSSHYLAETVNQARDYLNKHWEEIKIVYLPRDYNKVADKLADVSHDLLVGTLKPYYDVPVFCSKFHSNDVSRANSLPMSNDSYSWTDIAAGVASAAVIAGGLYSVLSSSSPSSSSSSSSVRGFDSSSARGFDHSGAGWQFPPMGWVKCNVDGSFLPEKRSAGCGGVYRDAQGKWLYGFAQRMDYYDITKAETFAIYKGLAEAWRLGYKRVIIESDSTSAAELVNQGSSTSDSGLGLLVNQAREYVNKDWEVEILCISRDYNKVADKLASLSHVFQVGVLKEYEDPPQPCIYYLSDGVSGKRR</sequence>